<comment type="caution">
    <text evidence="3">The sequence shown here is derived from an EMBL/GenBank/DDBJ whole genome shotgun (WGS) entry which is preliminary data.</text>
</comment>
<feature type="repeat" description="PPR" evidence="2">
    <location>
        <begin position="28"/>
        <end position="62"/>
    </location>
</feature>
<dbReference type="NCBIfam" id="TIGR00756">
    <property type="entry name" value="PPR"/>
    <property type="match status" value="1"/>
</dbReference>
<reference evidence="3" key="1">
    <citation type="submission" date="2023-03" db="EMBL/GenBank/DDBJ databases">
        <title>Chromosome-scale reference genome and RAD-based genetic map of yellow starthistle (Centaurea solstitialis) reveal putative structural variation and QTLs associated with invader traits.</title>
        <authorList>
            <person name="Reatini B."/>
            <person name="Cang F.A."/>
            <person name="Jiang Q."/>
            <person name="Mckibben M.T.W."/>
            <person name="Barker M.S."/>
            <person name="Rieseberg L.H."/>
            <person name="Dlugosch K.M."/>
        </authorList>
    </citation>
    <scope>NUCLEOTIDE SEQUENCE</scope>
    <source>
        <strain evidence="3">CAN-66</strain>
        <tissue evidence="3">Leaf</tissue>
    </source>
</reference>
<evidence type="ECO:0000256" key="1">
    <source>
        <dbReference type="ARBA" id="ARBA00022737"/>
    </source>
</evidence>
<organism evidence="3 4">
    <name type="scientific">Centaurea solstitialis</name>
    <name type="common">yellow star-thistle</name>
    <dbReference type="NCBI Taxonomy" id="347529"/>
    <lineage>
        <taxon>Eukaryota</taxon>
        <taxon>Viridiplantae</taxon>
        <taxon>Streptophyta</taxon>
        <taxon>Embryophyta</taxon>
        <taxon>Tracheophyta</taxon>
        <taxon>Spermatophyta</taxon>
        <taxon>Magnoliopsida</taxon>
        <taxon>eudicotyledons</taxon>
        <taxon>Gunneridae</taxon>
        <taxon>Pentapetalae</taxon>
        <taxon>asterids</taxon>
        <taxon>campanulids</taxon>
        <taxon>Asterales</taxon>
        <taxon>Asteraceae</taxon>
        <taxon>Carduoideae</taxon>
        <taxon>Cardueae</taxon>
        <taxon>Centaureinae</taxon>
        <taxon>Centaurea</taxon>
    </lineage>
</organism>
<keyword evidence="4" id="KW-1185">Reference proteome</keyword>
<dbReference type="Pfam" id="PF13041">
    <property type="entry name" value="PPR_2"/>
    <property type="match status" value="1"/>
</dbReference>
<dbReference type="GO" id="GO:0009658">
    <property type="term" value="P:chloroplast organization"/>
    <property type="evidence" value="ECO:0007669"/>
    <property type="project" value="InterPro"/>
</dbReference>
<dbReference type="GO" id="GO:0003723">
    <property type="term" value="F:RNA binding"/>
    <property type="evidence" value="ECO:0007669"/>
    <property type="project" value="InterPro"/>
</dbReference>
<evidence type="ECO:0008006" key="5">
    <source>
        <dbReference type="Google" id="ProtNLM"/>
    </source>
</evidence>
<evidence type="ECO:0000313" key="4">
    <source>
        <dbReference type="Proteomes" id="UP001172457"/>
    </source>
</evidence>
<dbReference type="Gene3D" id="1.25.40.10">
    <property type="entry name" value="Tetratricopeptide repeat domain"/>
    <property type="match status" value="1"/>
</dbReference>
<gene>
    <name evidence="3" type="ORF">OSB04_029654</name>
</gene>
<protein>
    <recommendedName>
        <fullName evidence="5">Pentatricopeptide repeat-containing protein</fullName>
    </recommendedName>
</protein>
<dbReference type="InterPro" id="IPR002885">
    <property type="entry name" value="PPR_rpt"/>
</dbReference>
<accession>A0AA38SIC7</accession>
<dbReference type="PANTHER" id="PTHR47594:SF5">
    <property type="entry name" value="PENTACOTRIPEPTIDE-REPEAT REGION OF PRORP DOMAIN-CONTAINING PROTEIN"/>
    <property type="match status" value="1"/>
</dbReference>
<dbReference type="GO" id="GO:0000373">
    <property type="term" value="P:Group II intron splicing"/>
    <property type="evidence" value="ECO:0007669"/>
    <property type="project" value="InterPro"/>
</dbReference>
<name>A0AA38SIC7_9ASTR</name>
<dbReference type="InterPro" id="IPR011990">
    <property type="entry name" value="TPR-like_helical_dom_sf"/>
</dbReference>
<dbReference type="InterPro" id="IPR044190">
    <property type="entry name" value="THA8-like"/>
</dbReference>
<dbReference type="PROSITE" id="PS51375">
    <property type="entry name" value="PPR"/>
    <property type="match status" value="1"/>
</dbReference>
<dbReference type="AlphaFoldDB" id="A0AA38SIC7"/>
<evidence type="ECO:0000256" key="2">
    <source>
        <dbReference type="PROSITE-ProRule" id="PRU00708"/>
    </source>
</evidence>
<keyword evidence="1" id="KW-0677">Repeat</keyword>
<evidence type="ECO:0000313" key="3">
    <source>
        <dbReference type="EMBL" id="KAJ9536921.1"/>
    </source>
</evidence>
<dbReference type="PANTHER" id="PTHR47594">
    <property type="entry name" value="PPR CONTAINING PLANT-LIKE PROTEIN"/>
    <property type="match status" value="1"/>
</dbReference>
<proteinExistence type="predicted"/>
<sequence>MLTFGKKKLIGGVEKLFSDLIKEGLQPDTRAYTELIGAYLKVDRIDKAMETYELMKASGCIPDELTLTIMIRNLESAGRDELSAIIKNDCAQYLDYPNKFLNEVARKYVSS</sequence>
<dbReference type="EMBL" id="JARYMX010000008">
    <property type="protein sequence ID" value="KAJ9536921.1"/>
    <property type="molecule type" value="Genomic_DNA"/>
</dbReference>
<dbReference type="Proteomes" id="UP001172457">
    <property type="component" value="Chromosome 8"/>
</dbReference>